<dbReference type="InterPro" id="IPR036291">
    <property type="entry name" value="NAD(P)-bd_dom_sf"/>
</dbReference>
<dbReference type="InterPro" id="IPR057326">
    <property type="entry name" value="KR_dom"/>
</dbReference>
<dbReference type="InterPro" id="IPR020904">
    <property type="entry name" value="Sc_DH/Rdtase_CS"/>
</dbReference>
<name>A0ABM8A0D5_STRNI</name>
<dbReference type="NCBIfam" id="NF006074">
    <property type="entry name" value="PRK08220.1"/>
    <property type="match status" value="1"/>
</dbReference>
<dbReference type="SMART" id="SM00822">
    <property type="entry name" value="PKS_KR"/>
    <property type="match status" value="1"/>
</dbReference>
<evidence type="ECO:0000256" key="4">
    <source>
        <dbReference type="RuleBase" id="RU000363"/>
    </source>
</evidence>
<evidence type="ECO:0000313" key="7">
    <source>
        <dbReference type="Proteomes" id="UP001059597"/>
    </source>
</evidence>
<dbReference type="PROSITE" id="PS00061">
    <property type="entry name" value="ADH_SHORT"/>
    <property type="match status" value="1"/>
</dbReference>
<dbReference type="Gene3D" id="3.40.50.720">
    <property type="entry name" value="NAD(P)-binding Rossmann-like Domain"/>
    <property type="match status" value="1"/>
</dbReference>
<dbReference type="Pfam" id="PF00106">
    <property type="entry name" value="adh_short"/>
    <property type="match status" value="1"/>
</dbReference>
<dbReference type="SUPFAM" id="SSF51735">
    <property type="entry name" value="NAD(P)-binding Rossmann-fold domains"/>
    <property type="match status" value="1"/>
</dbReference>
<proteinExistence type="inferred from homology"/>
<evidence type="ECO:0000256" key="3">
    <source>
        <dbReference type="NCBIfam" id="TIGR04316"/>
    </source>
</evidence>
<sequence>MSGMEGKVALVTGAAGGIGAAVVRSLGERGAAVAAVDRDAERLADVVDKLRADGLQAAAFPADVTSSAEVEAVVDRVEYTLGPLDFLVNAAGVLRLSEARALTDEDWAVTFAVNTTGVFFVSRAVVNRMIGRGGGGALVTVASNAAGTARVEMAAYAASKAAATMFTKCLGLEVAKEGIRCNLVAPGSTETPMLSSMWHDESGPRGTIDGHPDAYRVGIPLGKIARPEDVADAVAFLLSDQAAHITMHDLTVDGGATLGV</sequence>
<dbReference type="PANTHER" id="PTHR43669">
    <property type="entry name" value="5-KETO-D-GLUCONATE 5-REDUCTASE"/>
    <property type="match status" value="1"/>
</dbReference>
<feature type="domain" description="Ketoreductase" evidence="5">
    <location>
        <begin position="7"/>
        <end position="178"/>
    </location>
</feature>
<dbReference type="EC" id="1.3.1.28" evidence="3"/>
<dbReference type="PRINTS" id="PR01397">
    <property type="entry name" value="DHBDHDRGNASE"/>
</dbReference>
<dbReference type="InterPro" id="IPR002347">
    <property type="entry name" value="SDR_fam"/>
</dbReference>
<dbReference type="NCBIfam" id="TIGR04316">
    <property type="entry name" value="dhbA_paeA"/>
    <property type="match status" value="1"/>
</dbReference>
<comment type="similarity">
    <text evidence="1 4">Belongs to the short-chain dehydrogenases/reductases (SDR) family.</text>
</comment>
<keyword evidence="7" id="KW-1185">Reference proteome</keyword>
<evidence type="ECO:0000256" key="2">
    <source>
        <dbReference type="ARBA" id="ARBA00023002"/>
    </source>
</evidence>
<evidence type="ECO:0000313" key="6">
    <source>
        <dbReference type="EMBL" id="BDM72073.1"/>
    </source>
</evidence>
<evidence type="ECO:0000259" key="5">
    <source>
        <dbReference type="SMART" id="SM00822"/>
    </source>
</evidence>
<protein>
    <recommendedName>
        <fullName evidence="3">2,3-dihydro-2,3-dihydroxybenzoate dehydrogenase</fullName>
        <ecNumber evidence="3">1.3.1.28</ecNumber>
    </recommendedName>
</protein>
<dbReference type="InterPro" id="IPR003560">
    <property type="entry name" value="DHB_DH"/>
</dbReference>
<gene>
    <name evidence="6" type="primary">dhbA</name>
    <name evidence="6" type="ORF">HEK616_55600</name>
</gene>
<reference evidence="6" key="1">
    <citation type="submission" date="2022-06" db="EMBL/GenBank/DDBJ databases">
        <title>Complete genome sequence of Streptomyces nigrescens HEK616.</title>
        <authorList>
            <person name="Asamizu S."/>
            <person name="Onaka H."/>
        </authorList>
    </citation>
    <scope>NUCLEOTIDE SEQUENCE</scope>
    <source>
        <strain evidence="6">HEK616</strain>
    </source>
</reference>
<organism evidence="6 7">
    <name type="scientific">Streptomyces nigrescens</name>
    <dbReference type="NCBI Taxonomy" id="1920"/>
    <lineage>
        <taxon>Bacteria</taxon>
        <taxon>Bacillati</taxon>
        <taxon>Actinomycetota</taxon>
        <taxon>Actinomycetes</taxon>
        <taxon>Kitasatosporales</taxon>
        <taxon>Streptomycetaceae</taxon>
        <taxon>Streptomyces</taxon>
    </lineage>
</organism>
<dbReference type="PANTHER" id="PTHR43669:SF8">
    <property type="entry name" value="SHORT-CHAIN TYPE DEHYDROGENASE_REDUCTASE-RELATED"/>
    <property type="match status" value="1"/>
</dbReference>
<evidence type="ECO:0000256" key="1">
    <source>
        <dbReference type="ARBA" id="ARBA00006484"/>
    </source>
</evidence>
<dbReference type="PRINTS" id="PR00080">
    <property type="entry name" value="SDRFAMILY"/>
</dbReference>
<dbReference type="EMBL" id="AP026073">
    <property type="protein sequence ID" value="BDM72073.1"/>
    <property type="molecule type" value="Genomic_DNA"/>
</dbReference>
<keyword evidence="2" id="KW-0560">Oxidoreductase</keyword>
<accession>A0ABM8A0D5</accession>
<dbReference type="Proteomes" id="UP001059597">
    <property type="component" value="Chromosome"/>
</dbReference>